<proteinExistence type="predicted"/>
<name>A0ACB8ZNB4_CICIN</name>
<reference evidence="2" key="1">
    <citation type="journal article" date="2022" name="Mol. Ecol. Resour.">
        <title>The genomes of chicory, endive, great burdock and yacon provide insights into Asteraceae palaeo-polyploidization history and plant inulin production.</title>
        <authorList>
            <person name="Fan W."/>
            <person name="Wang S."/>
            <person name="Wang H."/>
            <person name="Wang A."/>
            <person name="Jiang F."/>
            <person name="Liu H."/>
            <person name="Zhao H."/>
            <person name="Xu D."/>
            <person name="Zhang Y."/>
        </authorList>
    </citation>
    <scope>NUCLEOTIDE SEQUENCE [LARGE SCALE GENOMIC DNA]</scope>
    <source>
        <strain evidence="2">cv. Punajuju</strain>
    </source>
</reference>
<protein>
    <submittedName>
        <fullName evidence="1">Uncharacterized protein</fullName>
    </submittedName>
</protein>
<evidence type="ECO:0000313" key="1">
    <source>
        <dbReference type="EMBL" id="KAI3699042.1"/>
    </source>
</evidence>
<comment type="caution">
    <text evidence="1">The sequence shown here is derived from an EMBL/GenBank/DDBJ whole genome shotgun (WGS) entry which is preliminary data.</text>
</comment>
<gene>
    <name evidence="1" type="ORF">L2E82_43038</name>
</gene>
<dbReference type="EMBL" id="CM042016">
    <property type="protein sequence ID" value="KAI3699042.1"/>
    <property type="molecule type" value="Genomic_DNA"/>
</dbReference>
<reference evidence="1 2" key="2">
    <citation type="journal article" date="2022" name="Mol. Ecol. Resour.">
        <title>The genomes of chicory, endive, great burdock and yacon provide insights into Asteraceae paleo-polyploidization history and plant inulin production.</title>
        <authorList>
            <person name="Fan W."/>
            <person name="Wang S."/>
            <person name="Wang H."/>
            <person name="Wang A."/>
            <person name="Jiang F."/>
            <person name="Liu H."/>
            <person name="Zhao H."/>
            <person name="Xu D."/>
            <person name="Zhang Y."/>
        </authorList>
    </citation>
    <scope>NUCLEOTIDE SEQUENCE [LARGE SCALE GENOMIC DNA]</scope>
    <source>
        <strain evidence="2">cv. Punajuju</strain>
        <tissue evidence="1">Leaves</tissue>
    </source>
</reference>
<accession>A0ACB8ZNB4</accession>
<sequence length="74" mass="8421">MWAKFEEIGRIKSTGPSWVWKRKPRTISETDELRDISQLCNFVTYNDCDDRSQVAVHSLIGWRVSCGCAKGCPG</sequence>
<evidence type="ECO:0000313" key="2">
    <source>
        <dbReference type="Proteomes" id="UP001055811"/>
    </source>
</evidence>
<keyword evidence="2" id="KW-1185">Reference proteome</keyword>
<organism evidence="1 2">
    <name type="scientific">Cichorium intybus</name>
    <name type="common">Chicory</name>
    <dbReference type="NCBI Taxonomy" id="13427"/>
    <lineage>
        <taxon>Eukaryota</taxon>
        <taxon>Viridiplantae</taxon>
        <taxon>Streptophyta</taxon>
        <taxon>Embryophyta</taxon>
        <taxon>Tracheophyta</taxon>
        <taxon>Spermatophyta</taxon>
        <taxon>Magnoliopsida</taxon>
        <taxon>eudicotyledons</taxon>
        <taxon>Gunneridae</taxon>
        <taxon>Pentapetalae</taxon>
        <taxon>asterids</taxon>
        <taxon>campanulids</taxon>
        <taxon>Asterales</taxon>
        <taxon>Asteraceae</taxon>
        <taxon>Cichorioideae</taxon>
        <taxon>Cichorieae</taxon>
        <taxon>Cichoriinae</taxon>
        <taxon>Cichorium</taxon>
    </lineage>
</organism>
<dbReference type="Proteomes" id="UP001055811">
    <property type="component" value="Linkage Group LG08"/>
</dbReference>